<keyword evidence="2" id="KW-1185">Reference proteome</keyword>
<comment type="caution">
    <text evidence="1">The sequence shown here is derived from an EMBL/GenBank/DDBJ whole genome shotgun (WGS) entry which is preliminary data.</text>
</comment>
<reference evidence="2" key="1">
    <citation type="journal article" date="2019" name="Int. J. Syst. Evol. Microbiol.">
        <title>The Global Catalogue of Microorganisms (GCM) 10K type strain sequencing project: providing services to taxonomists for standard genome sequencing and annotation.</title>
        <authorList>
            <consortium name="The Broad Institute Genomics Platform"/>
            <consortium name="The Broad Institute Genome Sequencing Center for Infectious Disease"/>
            <person name="Wu L."/>
            <person name="Ma J."/>
        </authorList>
    </citation>
    <scope>NUCLEOTIDE SEQUENCE [LARGE SCALE GENOMIC DNA]</scope>
    <source>
        <strain evidence="2">CCM 8951</strain>
    </source>
</reference>
<evidence type="ECO:0000313" key="2">
    <source>
        <dbReference type="Proteomes" id="UP001597244"/>
    </source>
</evidence>
<dbReference type="Proteomes" id="UP001597244">
    <property type="component" value="Unassembled WGS sequence"/>
</dbReference>
<evidence type="ECO:0000313" key="1">
    <source>
        <dbReference type="EMBL" id="MFD1466382.1"/>
    </source>
</evidence>
<sequence length="174" mass="19546">MTVYYLLNQNQSGINSQFIFDEQYHPLFLLTGQFGFGQGSMNLLTIDGDYLGSIAQTKNNFGKVFQLELNHQAIGQMRKLSGVWHQFAFVSTLNWTVMGSLTTNTYQATHGVHTVFSAEPTLVKKNLDGFKLSIRDDDEKLSCILVAATLNQWAINAQKKAAYRFNPFANVVPN</sequence>
<protein>
    <submittedName>
        <fullName evidence="1">Uncharacterized protein</fullName>
    </submittedName>
</protein>
<dbReference type="RefSeq" id="WP_125577556.1">
    <property type="nucleotide sequence ID" value="NZ_JBHTOF010000102.1"/>
</dbReference>
<gene>
    <name evidence="1" type="ORF">ACFQ4L_09950</name>
</gene>
<dbReference type="EMBL" id="JBHTOF010000102">
    <property type="protein sequence ID" value="MFD1466382.1"/>
    <property type="molecule type" value="Genomic_DNA"/>
</dbReference>
<accession>A0ABW4DNZ8</accession>
<proteinExistence type="predicted"/>
<name>A0ABW4DNZ8_9LACO</name>
<organism evidence="1 2">
    <name type="scientific">Lapidilactobacillus mulanensis</name>
    <dbReference type="NCBI Taxonomy" id="2485999"/>
    <lineage>
        <taxon>Bacteria</taxon>
        <taxon>Bacillati</taxon>
        <taxon>Bacillota</taxon>
        <taxon>Bacilli</taxon>
        <taxon>Lactobacillales</taxon>
        <taxon>Lactobacillaceae</taxon>
        <taxon>Lapidilactobacillus</taxon>
    </lineage>
</organism>